<accession>A0ABD3EX09</accession>
<feature type="compositionally biased region" description="Polar residues" evidence="1">
    <location>
        <begin position="148"/>
        <end position="162"/>
    </location>
</feature>
<evidence type="ECO:0000313" key="3">
    <source>
        <dbReference type="Proteomes" id="UP001632037"/>
    </source>
</evidence>
<feature type="region of interest" description="Disordered" evidence="1">
    <location>
        <begin position="139"/>
        <end position="162"/>
    </location>
</feature>
<reference evidence="2 3" key="1">
    <citation type="submission" date="2024-09" db="EMBL/GenBank/DDBJ databases">
        <title>Genome sequencing and assembly of Phytophthora oleae, isolate VK10A, causative agent of rot of olive drupes.</title>
        <authorList>
            <person name="Conti Taguali S."/>
            <person name="Riolo M."/>
            <person name="La Spada F."/>
            <person name="Cacciola S.O."/>
            <person name="Dionisio G."/>
        </authorList>
    </citation>
    <scope>NUCLEOTIDE SEQUENCE [LARGE SCALE GENOMIC DNA]</scope>
    <source>
        <strain evidence="2 3">VK10A</strain>
    </source>
</reference>
<dbReference type="AlphaFoldDB" id="A0ABD3EX09"/>
<protein>
    <submittedName>
        <fullName evidence="2">Uncharacterized protein</fullName>
    </submittedName>
</protein>
<keyword evidence="3" id="KW-1185">Reference proteome</keyword>
<gene>
    <name evidence="2" type="ORF">V7S43_016865</name>
</gene>
<evidence type="ECO:0000313" key="2">
    <source>
        <dbReference type="EMBL" id="KAL3658237.1"/>
    </source>
</evidence>
<dbReference type="EMBL" id="JBIMZQ010000056">
    <property type="protein sequence ID" value="KAL3658237.1"/>
    <property type="molecule type" value="Genomic_DNA"/>
</dbReference>
<organism evidence="2 3">
    <name type="scientific">Phytophthora oleae</name>
    <dbReference type="NCBI Taxonomy" id="2107226"/>
    <lineage>
        <taxon>Eukaryota</taxon>
        <taxon>Sar</taxon>
        <taxon>Stramenopiles</taxon>
        <taxon>Oomycota</taxon>
        <taxon>Peronosporomycetes</taxon>
        <taxon>Peronosporales</taxon>
        <taxon>Peronosporaceae</taxon>
        <taxon>Phytophthora</taxon>
    </lineage>
</organism>
<proteinExistence type="predicted"/>
<sequence length="162" mass="17645">MRTDQRIQDLRQDIYKYVEDWFQVAVQRAEDNARAFVRGELKDRRGAHQDSIARSEARVVELVRGILDQYYSATRNRQEQESEALADHVEERLRQVVVVAKTAAEANAREMVALQVSATGPTCSNTVTATASACTATAEAANKAAGPKTSTSVGAEDASSSG</sequence>
<name>A0ABD3EX09_9STRA</name>
<evidence type="ECO:0000256" key="1">
    <source>
        <dbReference type="SAM" id="MobiDB-lite"/>
    </source>
</evidence>
<comment type="caution">
    <text evidence="2">The sequence shown here is derived from an EMBL/GenBank/DDBJ whole genome shotgun (WGS) entry which is preliminary data.</text>
</comment>
<dbReference type="Proteomes" id="UP001632037">
    <property type="component" value="Unassembled WGS sequence"/>
</dbReference>